<reference evidence="3" key="1">
    <citation type="journal article" date="2019" name="Int. J. Syst. Evol. Microbiol.">
        <title>The Global Catalogue of Microorganisms (GCM) 10K type strain sequencing project: providing services to taxonomists for standard genome sequencing and annotation.</title>
        <authorList>
            <consortium name="The Broad Institute Genomics Platform"/>
            <consortium name="The Broad Institute Genome Sequencing Center for Infectious Disease"/>
            <person name="Wu L."/>
            <person name="Ma J."/>
        </authorList>
    </citation>
    <scope>NUCLEOTIDE SEQUENCE [LARGE SCALE GENOMIC DNA]</scope>
    <source>
        <strain evidence="3">CCUG 42001</strain>
    </source>
</reference>
<evidence type="ECO:0000313" key="2">
    <source>
        <dbReference type="EMBL" id="MFC6385202.1"/>
    </source>
</evidence>
<proteinExistence type="predicted"/>
<evidence type="ECO:0000256" key="1">
    <source>
        <dbReference type="SAM" id="MobiDB-lite"/>
    </source>
</evidence>
<name>A0ABW1WC94_9BACL</name>
<dbReference type="Proteomes" id="UP001596267">
    <property type="component" value="Unassembled WGS sequence"/>
</dbReference>
<feature type="region of interest" description="Disordered" evidence="1">
    <location>
        <begin position="31"/>
        <end position="60"/>
    </location>
</feature>
<protein>
    <submittedName>
        <fullName evidence="2">Uncharacterized protein</fullName>
    </submittedName>
</protein>
<evidence type="ECO:0000313" key="3">
    <source>
        <dbReference type="Proteomes" id="UP001596267"/>
    </source>
</evidence>
<organism evidence="2 3">
    <name type="scientific">Sporolactobacillus kofuensis</name>
    <dbReference type="NCBI Taxonomy" id="269672"/>
    <lineage>
        <taxon>Bacteria</taxon>
        <taxon>Bacillati</taxon>
        <taxon>Bacillota</taxon>
        <taxon>Bacilli</taxon>
        <taxon>Bacillales</taxon>
        <taxon>Sporolactobacillaceae</taxon>
        <taxon>Sporolactobacillus</taxon>
    </lineage>
</organism>
<dbReference type="EMBL" id="JBHSTQ010000001">
    <property type="protein sequence ID" value="MFC6385202.1"/>
    <property type="molecule type" value="Genomic_DNA"/>
</dbReference>
<gene>
    <name evidence="2" type="ORF">ACFP7A_01195</name>
</gene>
<comment type="caution">
    <text evidence="2">The sequence shown here is derived from an EMBL/GenBank/DDBJ whole genome shotgun (WGS) entry which is preliminary data.</text>
</comment>
<dbReference type="RefSeq" id="WP_253077311.1">
    <property type="nucleotide sequence ID" value="NZ_JAMXWN010000019.1"/>
</dbReference>
<sequence length="60" mass="7011">METYGETPEYWLDVSSWASVMYLLDARSRRMEKQKEQEESNGEQGDMLNQIGDHQWGLGV</sequence>
<accession>A0ABW1WC94</accession>
<keyword evidence="3" id="KW-1185">Reference proteome</keyword>